<gene>
    <name evidence="3" type="ORF">OB919_07195</name>
</gene>
<evidence type="ECO:0000313" key="4">
    <source>
        <dbReference type="Proteomes" id="UP001321047"/>
    </source>
</evidence>
<feature type="transmembrane region" description="Helical" evidence="1">
    <location>
        <begin position="24"/>
        <end position="44"/>
    </location>
</feature>
<evidence type="ECO:0000259" key="2">
    <source>
        <dbReference type="Pfam" id="PF26409"/>
    </source>
</evidence>
<dbReference type="Pfam" id="PF26409">
    <property type="entry name" value="DUF8107"/>
    <property type="match status" value="1"/>
</dbReference>
<dbReference type="InterPro" id="IPR058420">
    <property type="entry name" value="DUF8107"/>
</dbReference>
<dbReference type="RefSeq" id="WP_254808114.1">
    <property type="nucleotide sequence ID" value="NZ_JAOPJZ010000004.1"/>
</dbReference>
<dbReference type="EMBL" id="JAOPJZ010000004">
    <property type="protein sequence ID" value="MCU4751767.1"/>
    <property type="molecule type" value="Genomic_DNA"/>
</dbReference>
<dbReference type="GeneID" id="73531852"/>
<sequence length="74" mass="8011">MSDSDYDGKGFSEGIESSQGDPRVLLVMNAVLSILFAWTVVWGLSFLGVVQFGFINVATAAILLFTITYVVTMT</sequence>
<dbReference type="Proteomes" id="UP001321047">
    <property type="component" value="Unassembled WGS sequence"/>
</dbReference>
<reference evidence="3 4" key="1">
    <citation type="submission" date="2022-09" db="EMBL/GenBank/DDBJ databases">
        <title>Enrichment on poylsaccharides allowed isolation of novel metabolic and taxonomic groups of Haloarchaea.</title>
        <authorList>
            <person name="Sorokin D.Y."/>
            <person name="Elcheninov A.G."/>
            <person name="Khizhniak T.V."/>
            <person name="Kolganova T.V."/>
            <person name="Kublanov I.V."/>
        </authorList>
    </citation>
    <scope>NUCLEOTIDE SEQUENCE [LARGE SCALE GENOMIC DNA]</scope>
    <source>
        <strain evidence="3 4">AArc-curdl1</strain>
    </source>
</reference>
<organism evidence="3 4">
    <name type="scientific">Natronosalvus hydrolyticus</name>
    <dbReference type="NCBI Taxonomy" id="2979988"/>
    <lineage>
        <taxon>Archaea</taxon>
        <taxon>Methanobacteriati</taxon>
        <taxon>Methanobacteriota</taxon>
        <taxon>Stenosarchaea group</taxon>
        <taxon>Halobacteria</taxon>
        <taxon>Halobacteriales</taxon>
        <taxon>Natrialbaceae</taxon>
        <taxon>Natronosalvus</taxon>
    </lineage>
</organism>
<feature type="transmembrane region" description="Helical" evidence="1">
    <location>
        <begin position="50"/>
        <end position="71"/>
    </location>
</feature>
<evidence type="ECO:0000256" key="1">
    <source>
        <dbReference type="SAM" id="Phobius"/>
    </source>
</evidence>
<name>A0AAP3E6F1_9EURY</name>
<evidence type="ECO:0000313" key="3">
    <source>
        <dbReference type="EMBL" id="MCU4751767.1"/>
    </source>
</evidence>
<protein>
    <recommendedName>
        <fullName evidence="2">DUF8107 domain-containing protein</fullName>
    </recommendedName>
</protein>
<feature type="domain" description="DUF8107" evidence="2">
    <location>
        <begin position="1"/>
        <end position="73"/>
    </location>
</feature>
<accession>A0AAP3E6F1</accession>
<keyword evidence="1" id="KW-1133">Transmembrane helix</keyword>
<dbReference type="AlphaFoldDB" id="A0AAP3E6F1"/>
<proteinExistence type="predicted"/>
<keyword evidence="4" id="KW-1185">Reference proteome</keyword>
<comment type="caution">
    <text evidence="3">The sequence shown here is derived from an EMBL/GenBank/DDBJ whole genome shotgun (WGS) entry which is preliminary data.</text>
</comment>
<keyword evidence="1" id="KW-0812">Transmembrane</keyword>
<keyword evidence="1" id="KW-0472">Membrane</keyword>